<feature type="chain" id="PRO_5019061016" evidence="1">
    <location>
        <begin position="21"/>
        <end position="141"/>
    </location>
</feature>
<feature type="signal peptide" evidence="1">
    <location>
        <begin position="1"/>
        <end position="20"/>
    </location>
</feature>
<comment type="caution">
    <text evidence="2">The sequence shown here is derived from an EMBL/GenBank/DDBJ whole genome shotgun (WGS) entry which is preliminary data.</text>
</comment>
<proteinExistence type="predicted"/>
<dbReference type="AlphaFoldDB" id="A0A428SA57"/>
<accession>A0A428SA57</accession>
<evidence type="ECO:0000313" key="2">
    <source>
        <dbReference type="EMBL" id="RSL86656.1"/>
    </source>
</evidence>
<organism evidence="2 3">
    <name type="scientific">Fusarium oligoseptatum</name>
    <dbReference type="NCBI Taxonomy" id="2604345"/>
    <lineage>
        <taxon>Eukaryota</taxon>
        <taxon>Fungi</taxon>
        <taxon>Dikarya</taxon>
        <taxon>Ascomycota</taxon>
        <taxon>Pezizomycotina</taxon>
        <taxon>Sordariomycetes</taxon>
        <taxon>Hypocreomycetidae</taxon>
        <taxon>Hypocreales</taxon>
        <taxon>Nectriaceae</taxon>
        <taxon>Fusarium</taxon>
        <taxon>Fusarium solani species complex</taxon>
    </lineage>
</organism>
<keyword evidence="3" id="KW-1185">Reference proteome</keyword>
<reference evidence="2 3" key="1">
    <citation type="submission" date="2017-06" db="EMBL/GenBank/DDBJ databases">
        <title>Comparative genomic analysis of Ambrosia Fusariam Clade fungi.</title>
        <authorList>
            <person name="Stajich J.E."/>
            <person name="Carrillo J."/>
            <person name="Kijimoto T."/>
            <person name="Eskalen A."/>
            <person name="O'Donnell K."/>
            <person name="Kasson M."/>
        </authorList>
    </citation>
    <scope>NUCLEOTIDE SEQUENCE [LARGE SCALE GENOMIC DNA]</scope>
    <source>
        <strain evidence="2 3">NRRL62579</strain>
    </source>
</reference>
<protein>
    <submittedName>
        <fullName evidence="2">Uncharacterized protein</fullName>
    </submittedName>
</protein>
<name>A0A428SA57_9HYPO</name>
<sequence>MGLKTLLLSLLAIQAVPGRGHPHHSHKHIHKHHHLHEAHLNARDGGGQLFCPPIPDKLTTSADLIAKVRYTDRDTYSAKLEARSILTIRTDDPIIITDPNNPYSCSKEKPYSNGAYYSKTNIYNYSPKAYNINSKSPNDKC</sequence>
<evidence type="ECO:0000313" key="3">
    <source>
        <dbReference type="Proteomes" id="UP000287144"/>
    </source>
</evidence>
<dbReference type="Proteomes" id="UP000287144">
    <property type="component" value="Unassembled WGS sequence"/>
</dbReference>
<dbReference type="STRING" id="1325735.A0A428SA57"/>
<keyword evidence="1" id="KW-0732">Signal</keyword>
<evidence type="ECO:0000256" key="1">
    <source>
        <dbReference type="SAM" id="SignalP"/>
    </source>
</evidence>
<gene>
    <name evidence="2" type="ORF">CEP52_015768</name>
</gene>
<dbReference type="EMBL" id="NKCK01000294">
    <property type="protein sequence ID" value="RSL86656.1"/>
    <property type="molecule type" value="Genomic_DNA"/>
</dbReference>